<dbReference type="AlphaFoldDB" id="A0ABD2QEQ1"/>
<reference evidence="3 4" key="1">
    <citation type="submission" date="2024-11" db="EMBL/GenBank/DDBJ databases">
        <title>Adaptive evolution of stress response genes in parasites aligns with host niche diversity.</title>
        <authorList>
            <person name="Hahn C."/>
            <person name="Resl P."/>
        </authorList>
    </citation>
    <scope>NUCLEOTIDE SEQUENCE [LARGE SCALE GENOMIC DNA]</scope>
    <source>
        <strain evidence="3">EGGRZ-B1_66</strain>
        <tissue evidence="3">Body</tissue>
    </source>
</reference>
<dbReference type="EMBL" id="JBJKFK010000342">
    <property type="protein sequence ID" value="KAL3317707.1"/>
    <property type="molecule type" value="Genomic_DNA"/>
</dbReference>
<feature type="region of interest" description="Disordered" evidence="1">
    <location>
        <begin position="182"/>
        <end position="286"/>
    </location>
</feature>
<evidence type="ECO:0000256" key="2">
    <source>
        <dbReference type="SAM" id="Phobius"/>
    </source>
</evidence>
<evidence type="ECO:0000256" key="1">
    <source>
        <dbReference type="SAM" id="MobiDB-lite"/>
    </source>
</evidence>
<evidence type="ECO:0000313" key="4">
    <source>
        <dbReference type="Proteomes" id="UP001626550"/>
    </source>
</evidence>
<dbReference type="Proteomes" id="UP001626550">
    <property type="component" value="Unassembled WGS sequence"/>
</dbReference>
<feature type="compositionally biased region" description="Polar residues" evidence="1">
    <location>
        <begin position="226"/>
        <end position="236"/>
    </location>
</feature>
<gene>
    <name evidence="3" type="ORF">Ciccas_003638</name>
</gene>
<proteinExistence type="predicted"/>
<comment type="caution">
    <text evidence="3">The sequence shown here is derived from an EMBL/GenBank/DDBJ whole genome shotgun (WGS) entry which is preliminary data.</text>
</comment>
<keyword evidence="2" id="KW-0812">Transmembrane</keyword>
<keyword evidence="4" id="KW-1185">Reference proteome</keyword>
<feature type="compositionally biased region" description="Polar residues" evidence="1">
    <location>
        <begin position="190"/>
        <end position="207"/>
    </location>
</feature>
<sequence length="286" mass="31545">MVFTSGTHNNSTHSLLYVCNVRVQPNGRFVTGTDKHLITYWHLRVKITIEFSSPDDYLEIFLEPEVKYQEMLRNQVEKCYGFWCGNKTQICLYGDMRCDQADGCFDGGSDEKDCPPNQFRDEPPAQAPPTNGAPWYLSWLGNLNSFPNACVRLAVMLVPLLIVFVGRLICMQRRQLDDIETGDEEDALKASQSPSPGASDHSPLNNQLPGLGGLDPGDRVRGPDPTSDQDQGSGAVSLSSSSPPPYDAPKPSVTFAPDHRKDSFSSQQPPSGLSQSLTLNAILRRI</sequence>
<keyword evidence="2" id="KW-0472">Membrane</keyword>
<feature type="transmembrane region" description="Helical" evidence="2">
    <location>
        <begin position="151"/>
        <end position="170"/>
    </location>
</feature>
<name>A0ABD2QEQ1_9PLAT</name>
<accession>A0ABD2QEQ1</accession>
<keyword evidence="2" id="KW-1133">Transmembrane helix</keyword>
<evidence type="ECO:0000313" key="3">
    <source>
        <dbReference type="EMBL" id="KAL3317707.1"/>
    </source>
</evidence>
<feature type="compositionally biased region" description="Low complexity" evidence="1">
    <location>
        <begin position="264"/>
        <end position="277"/>
    </location>
</feature>
<protein>
    <submittedName>
        <fullName evidence="3">Uncharacterized protein</fullName>
    </submittedName>
</protein>
<organism evidence="3 4">
    <name type="scientific">Cichlidogyrus casuarinus</name>
    <dbReference type="NCBI Taxonomy" id="1844966"/>
    <lineage>
        <taxon>Eukaryota</taxon>
        <taxon>Metazoa</taxon>
        <taxon>Spiralia</taxon>
        <taxon>Lophotrochozoa</taxon>
        <taxon>Platyhelminthes</taxon>
        <taxon>Monogenea</taxon>
        <taxon>Monopisthocotylea</taxon>
        <taxon>Dactylogyridea</taxon>
        <taxon>Ancyrocephalidae</taxon>
        <taxon>Cichlidogyrus</taxon>
    </lineage>
</organism>